<dbReference type="PANTHER" id="PTHR11804">
    <property type="entry name" value="PROTEASE M3 THIMET OLIGOPEPTIDASE-RELATED"/>
    <property type="match status" value="1"/>
</dbReference>
<comment type="similarity">
    <text evidence="1 9">Belongs to the peptidase M3 family.</text>
</comment>
<evidence type="ECO:0000256" key="3">
    <source>
        <dbReference type="ARBA" id="ARBA00022723"/>
    </source>
</evidence>
<evidence type="ECO:0000256" key="6">
    <source>
        <dbReference type="ARBA" id="ARBA00023049"/>
    </source>
</evidence>
<dbReference type="GO" id="GO:0004222">
    <property type="term" value="F:metalloendopeptidase activity"/>
    <property type="evidence" value="ECO:0007669"/>
    <property type="project" value="UniProtKB-EC"/>
</dbReference>
<dbReference type="OrthoDB" id="9773538at2"/>
<dbReference type="Proteomes" id="UP000304864">
    <property type="component" value="Chromosome"/>
</dbReference>
<gene>
    <name evidence="12" type="ORF">FE785_00270</name>
</gene>
<dbReference type="InterPro" id="IPR045090">
    <property type="entry name" value="Pept_M3A_M3B"/>
</dbReference>
<evidence type="ECO:0000256" key="4">
    <source>
        <dbReference type="ARBA" id="ARBA00022801"/>
    </source>
</evidence>
<protein>
    <recommendedName>
        <fullName evidence="8">oligopeptidase A</fullName>
        <ecNumber evidence="8">3.4.24.70</ecNumber>
    </recommendedName>
</protein>
<dbReference type="InterPro" id="IPR001567">
    <property type="entry name" value="Pept_M3A_M3B_dom"/>
</dbReference>
<dbReference type="PANTHER" id="PTHR11804:SF84">
    <property type="entry name" value="SACCHAROLYSIN"/>
    <property type="match status" value="1"/>
</dbReference>
<dbReference type="InterPro" id="IPR034005">
    <property type="entry name" value="M3A_DCP"/>
</dbReference>
<dbReference type="InterPro" id="IPR024077">
    <property type="entry name" value="Neurolysin/TOP_dom2"/>
</dbReference>
<keyword evidence="5 9" id="KW-0862">Zinc</keyword>
<evidence type="ECO:0000256" key="2">
    <source>
        <dbReference type="ARBA" id="ARBA00022670"/>
    </source>
</evidence>
<evidence type="ECO:0000313" key="12">
    <source>
        <dbReference type="EMBL" id="QCU89167.1"/>
    </source>
</evidence>
<dbReference type="FunFam" id="3.40.390.10:FF:000009">
    <property type="entry name" value="Oligopeptidase A"/>
    <property type="match status" value="1"/>
</dbReference>
<dbReference type="InterPro" id="IPR045666">
    <property type="entry name" value="OpdA_N"/>
</dbReference>
<name>A0A4P9K4N5_9GAMM</name>
<reference evidence="12 13" key="1">
    <citation type="submission" date="2019-05" db="EMBL/GenBank/DDBJ databases">
        <title>Thiomicrorhabdus sediminis sp. nov, a novel sulfur-oxidizing bacterium isolated from coastal sediment.</title>
        <authorList>
            <person name="Liu X."/>
        </authorList>
    </citation>
    <scope>NUCLEOTIDE SEQUENCE [LARGE SCALE GENOMIC DNA]</scope>
    <source>
        <strain evidence="12 13">G1</strain>
    </source>
</reference>
<dbReference type="KEGG" id="thig:FE785_00270"/>
<dbReference type="GO" id="GO:0005829">
    <property type="term" value="C:cytosol"/>
    <property type="evidence" value="ECO:0007669"/>
    <property type="project" value="UniProtKB-ARBA"/>
</dbReference>
<dbReference type="SUPFAM" id="SSF55486">
    <property type="entry name" value="Metalloproteases ('zincins'), catalytic domain"/>
    <property type="match status" value="1"/>
</dbReference>
<dbReference type="InterPro" id="IPR024080">
    <property type="entry name" value="Neurolysin/TOP_N"/>
</dbReference>
<keyword evidence="2 9" id="KW-0645">Protease</keyword>
<evidence type="ECO:0000256" key="5">
    <source>
        <dbReference type="ARBA" id="ARBA00022833"/>
    </source>
</evidence>
<accession>A0A4P9K4N5</accession>
<feature type="domain" description="Peptidase M3A/M3B catalytic" evidence="10">
    <location>
        <begin position="230"/>
        <end position="684"/>
    </location>
</feature>
<dbReference type="AlphaFoldDB" id="A0A4P9K4N5"/>
<comment type="catalytic activity">
    <reaction evidence="7">
        <text>Hydrolysis of oligopeptides, with broad specificity. Gly or Ala commonly occur as P1 or P1' residues, but more distant residues are also important, as is shown by the fact that Z-Gly-Pro-Gly-|-Gly-Pro-Ala is cleaved, but not Z-(Gly)(5).</text>
        <dbReference type="EC" id="3.4.24.70"/>
    </reaction>
</comment>
<evidence type="ECO:0000256" key="7">
    <source>
        <dbReference type="ARBA" id="ARBA00024603"/>
    </source>
</evidence>
<dbReference type="CDD" id="cd06456">
    <property type="entry name" value="M3A_DCP"/>
    <property type="match status" value="1"/>
</dbReference>
<dbReference type="GO" id="GO:0006518">
    <property type="term" value="P:peptide metabolic process"/>
    <property type="evidence" value="ECO:0007669"/>
    <property type="project" value="TreeGrafter"/>
</dbReference>
<evidence type="ECO:0000259" key="10">
    <source>
        <dbReference type="Pfam" id="PF01432"/>
    </source>
</evidence>
<dbReference type="RefSeq" id="WP_138563260.1">
    <property type="nucleotide sequence ID" value="NZ_CP040602.1"/>
</dbReference>
<dbReference type="Pfam" id="PF19310">
    <property type="entry name" value="TOP_N"/>
    <property type="match status" value="1"/>
</dbReference>
<keyword evidence="13" id="KW-1185">Reference proteome</keyword>
<dbReference type="EC" id="3.4.24.70" evidence="8"/>
<evidence type="ECO:0000313" key="13">
    <source>
        <dbReference type="Proteomes" id="UP000304864"/>
    </source>
</evidence>
<feature type="domain" description="Oligopeptidase A N-terminal" evidence="11">
    <location>
        <begin position="36"/>
        <end position="156"/>
    </location>
</feature>
<keyword evidence="4 9" id="KW-0378">Hydrolase</keyword>
<dbReference type="Gene3D" id="1.10.1370.10">
    <property type="entry name" value="Neurolysin, domain 3"/>
    <property type="match status" value="1"/>
</dbReference>
<dbReference type="Gene3D" id="1.20.1050.40">
    <property type="entry name" value="Endopeptidase. Chain P, domain 1"/>
    <property type="match status" value="1"/>
</dbReference>
<dbReference type="Pfam" id="PF01432">
    <property type="entry name" value="Peptidase_M3"/>
    <property type="match status" value="1"/>
</dbReference>
<dbReference type="InterPro" id="IPR024079">
    <property type="entry name" value="MetalloPept_cat_dom_sf"/>
</dbReference>
<evidence type="ECO:0000256" key="9">
    <source>
        <dbReference type="RuleBase" id="RU003435"/>
    </source>
</evidence>
<evidence type="ECO:0000256" key="8">
    <source>
        <dbReference type="ARBA" id="ARBA00026100"/>
    </source>
</evidence>
<proteinExistence type="inferred from homology"/>
<keyword evidence="6 9" id="KW-0482">Metalloprotease</keyword>
<evidence type="ECO:0000259" key="11">
    <source>
        <dbReference type="Pfam" id="PF19310"/>
    </source>
</evidence>
<dbReference type="GO" id="GO:0046872">
    <property type="term" value="F:metal ion binding"/>
    <property type="evidence" value="ECO:0007669"/>
    <property type="project" value="UniProtKB-UniRule"/>
</dbReference>
<sequence>MTVDSQAAINNPFLSGSHFPEFDKFHVEHIRPAMEFLLANSKNKVEQLVADESRPTWQNFIEPLEEIDNLFEKVWGPIGHLDATMNSDSWHEAYNDCLQQVTQYHTEMGQNAGLYKKFKALYESGEFNQYSIAQKKVIENALRNFELSGIGLPAEQQAEFKQLRANLSNNSSQFANNVLKSTQSWFKHIEDDKILSGIPESSMGLLQQLAEQRELDGWCVTLDFPSYLAVMTHADNRSLREEVYKAFSTRASNMALDISFDNSELIERIRADRHKISALLNFSNYAEYSLATKMAESTEQVLQFLKDLAAKSKPQAEQELDNLQKFAADNLDLHDLEPWDITYASEKLKNASLSLSQETLRPFFPVERVLDGLFSITKTLFDIQIKQTDSVAVWHKDVRFFELKDRHGGVIGHFYLDLYARENKRGGAWMDSAITRWKHPQGQLQTPVAYLVCNFTPPVGDKPACLTHDEVTTLFHEFGHGIHHLFTKMEQLDVSGISGVPWDAVELPSQFMENFCWEREGLDLISSHIETGESLTDDLFEALKKGRKFQSAMMMLRQIEFALIDFEMHTFYDPNTPEDILELANRIRNQVAVIKPPAYGRMLHSFSHIFAGGYAAGYYSYKWAEVLSADAFSLFEETGVLNADTGAKFRNTILAAGGSIDPMELFKQFRGREPQIDALLRHSGIAA</sequence>
<dbReference type="EMBL" id="CP040602">
    <property type="protein sequence ID" value="QCU89167.1"/>
    <property type="molecule type" value="Genomic_DNA"/>
</dbReference>
<keyword evidence="3 9" id="KW-0479">Metal-binding</keyword>
<dbReference type="GO" id="GO:0006508">
    <property type="term" value="P:proteolysis"/>
    <property type="evidence" value="ECO:0007669"/>
    <property type="project" value="UniProtKB-KW"/>
</dbReference>
<dbReference type="Gene3D" id="3.40.390.10">
    <property type="entry name" value="Collagenase (Catalytic Domain)"/>
    <property type="match status" value="1"/>
</dbReference>
<comment type="cofactor">
    <cofactor evidence="9">
        <name>Zn(2+)</name>
        <dbReference type="ChEBI" id="CHEBI:29105"/>
    </cofactor>
    <text evidence="9">Binds 1 zinc ion.</text>
</comment>
<organism evidence="12 13">
    <name type="scientific">Thiomicrorhabdus sediminis</name>
    <dbReference type="NCBI Taxonomy" id="2580412"/>
    <lineage>
        <taxon>Bacteria</taxon>
        <taxon>Pseudomonadati</taxon>
        <taxon>Pseudomonadota</taxon>
        <taxon>Gammaproteobacteria</taxon>
        <taxon>Thiotrichales</taxon>
        <taxon>Piscirickettsiaceae</taxon>
        <taxon>Thiomicrorhabdus</taxon>
    </lineage>
</organism>
<evidence type="ECO:0000256" key="1">
    <source>
        <dbReference type="ARBA" id="ARBA00006040"/>
    </source>
</evidence>